<dbReference type="Pfam" id="PF01527">
    <property type="entry name" value="HTH_Tnp_1"/>
    <property type="match status" value="1"/>
</dbReference>
<dbReference type="InterPro" id="IPR009057">
    <property type="entry name" value="Homeodomain-like_sf"/>
</dbReference>
<dbReference type="SUPFAM" id="SSF46689">
    <property type="entry name" value="Homeodomain-like"/>
    <property type="match status" value="1"/>
</dbReference>
<dbReference type="InterPro" id="IPR002514">
    <property type="entry name" value="Transposase_8"/>
</dbReference>
<protein>
    <submittedName>
        <fullName evidence="3">Transposase</fullName>
    </submittedName>
</protein>
<dbReference type="GO" id="GO:0004803">
    <property type="term" value="F:transposase activity"/>
    <property type="evidence" value="ECO:0007669"/>
    <property type="project" value="InterPro"/>
</dbReference>
<dbReference type="EMBL" id="LJZX01000040">
    <property type="protein sequence ID" value="PKQ77061.1"/>
    <property type="molecule type" value="Genomic_DNA"/>
</dbReference>
<keyword evidence="2" id="KW-0175">Coiled coil</keyword>
<accession>A0A2N3IWM0</accession>
<evidence type="ECO:0000256" key="1">
    <source>
        <dbReference type="ARBA" id="ARBA00009964"/>
    </source>
</evidence>
<reference evidence="3 4" key="1">
    <citation type="journal article" date="2017" name="Front. Microbiol.">
        <title>Strong Genomic and Phenotypic Heterogeneity in the Aeromonas sobria Species Complex.</title>
        <authorList>
            <person name="Gauthier J."/>
            <person name="Vincent A.T."/>
            <person name="Charette S.J."/>
            <person name="Derome N."/>
        </authorList>
    </citation>
    <scope>NUCLEOTIDE SEQUENCE [LARGE SCALE GENOMIC DNA]</scope>
    <source>
        <strain evidence="3 4">JF2635</strain>
    </source>
</reference>
<dbReference type="GO" id="GO:0006313">
    <property type="term" value="P:DNA transposition"/>
    <property type="evidence" value="ECO:0007669"/>
    <property type="project" value="InterPro"/>
</dbReference>
<dbReference type="Gene3D" id="1.10.10.60">
    <property type="entry name" value="Homeodomain-like"/>
    <property type="match status" value="1"/>
</dbReference>
<dbReference type="AlphaFoldDB" id="A0A2N3IWM0"/>
<name>A0A2N3IWM0_AERSO</name>
<dbReference type="PANTHER" id="PTHR33215">
    <property type="entry name" value="PROTEIN DISTAL ANTENNA"/>
    <property type="match status" value="1"/>
</dbReference>
<evidence type="ECO:0000313" key="4">
    <source>
        <dbReference type="Proteomes" id="UP000233526"/>
    </source>
</evidence>
<dbReference type="GO" id="GO:0003677">
    <property type="term" value="F:DNA binding"/>
    <property type="evidence" value="ECO:0007669"/>
    <property type="project" value="InterPro"/>
</dbReference>
<feature type="coiled-coil region" evidence="2">
    <location>
        <begin position="56"/>
        <end position="83"/>
    </location>
</feature>
<organism evidence="3 4">
    <name type="scientific">Aeromonas sobria</name>
    <dbReference type="NCBI Taxonomy" id="646"/>
    <lineage>
        <taxon>Bacteria</taxon>
        <taxon>Pseudomonadati</taxon>
        <taxon>Pseudomonadota</taxon>
        <taxon>Gammaproteobacteria</taxon>
        <taxon>Aeromonadales</taxon>
        <taxon>Aeromonadaceae</taxon>
        <taxon>Aeromonas</taxon>
    </lineage>
</organism>
<gene>
    <name evidence="3" type="ORF">AOX56_17995</name>
</gene>
<sequence>MTRQRYPETFKIEAVKQIIDRGRPVADVARALGVSSHSLYAWLKQYDKPADQQLEESALQAEIRRLKAELRQVTEERNILKEAAYFASESRKGTRS</sequence>
<dbReference type="InterPro" id="IPR051839">
    <property type="entry name" value="RD_transcriptional_regulator"/>
</dbReference>
<proteinExistence type="inferred from homology"/>
<comment type="similarity">
    <text evidence="1">Belongs to the transposase 8 family.</text>
</comment>
<evidence type="ECO:0000256" key="2">
    <source>
        <dbReference type="SAM" id="Coils"/>
    </source>
</evidence>
<dbReference type="Proteomes" id="UP000233526">
    <property type="component" value="Unassembled WGS sequence"/>
</dbReference>
<dbReference type="PANTHER" id="PTHR33215:SF13">
    <property type="entry name" value="PROTEIN DISTAL ANTENNA"/>
    <property type="match status" value="1"/>
</dbReference>
<evidence type="ECO:0000313" key="3">
    <source>
        <dbReference type="EMBL" id="PKQ77061.1"/>
    </source>
</evidence>
<comment type="caution">
    <text evidence="3">The sequence shown here is derived from an EMBL/GenBank/DDBJ whole genome shotgun (WGS) entry which is preliminary data.</text>
</comment>